<feature type="domain" description="Major facilitator superfamily (MFS) profile" evidence="9">
    <location>
        <begin position="13"/>
        <end position="463"/>
    </location>
</feature>
<comment type="subcellular location">
    <subcellularLocation>
        <location evidence="1">Membrane</location>
        <topology evidence="1">Multi-pass membrane protein</topology>
    </subcellularLocation>
</comment>
<evidence type="ECO:0000256" key="4">
    <source>
        <dbReference type="ARBA" id="ARBA00022692"/>
    </source>
</evidence>
<protein>
    <submittedName>
        <fullName evidence="10">Related to transporter (Major facilitator superfamily)</fullName>
    </submittedName>
</protein>
<sequence>MAPTFRLQNVYLISFLATLGGLMQGFDVASMSAIIGTKQYKSYFHSPNSVLQGGITASMAGGSLLGAIATNLTADRFGRRDSLAIGCVIWIVGCAIMSSAQNVAQLIVSRVINGFAVGIFSCQAPLFIAEISKPDRRGRLIAFQNWMIGWGTLIIYFISYGTSFVEGNASFRIPWGLQMIPALVMLAFIPFMPRSPRWLAVKDRWEEAHDVLALLHGKGDRMEPLVLAELHQIKEKIFLERDYGSTSWVELIKPRNVMRTQAAVCAHLWSQFSGNNALMYYIVYIFQMAGIQGNRQLISGAIQYCISVGVQVFAFAFMDHYRRRWALMIGSVLLFTWLFAAAGLMANYGHSVPGGLKGTPSVTWVVDNQAASKAIISCAYLFVASYQLTWGPIGWVYPSEVLPMFIRTKVTSVGVGVNWMGNFALTFFTPPAFQHIQWRTFIIFGVFNVASLIHVFLFFPESKGKTLEEMDEVFAQSIWAFKIKYTGSRLEEDVQEVAKDVNAAAADIEEVEHHATKRDSVA</sequence>
<feature type="transmembrane region" description="Helical" evidence="8">
    <location>
        <begin position="173"/>
        <end position="192"/>
    </location>
</feature>
<evidence type="ECO:0000256" key="5">
    <source>
        <dbReference type="ARBA" id="ARBA00022989"/>
    </source>
</evidence>
<dbReference type="Proteomes" id="UP001296104">
    <property type="component" value="Unassembled WGS sequence"/>
</dbReference>
<dbReference type="FunFam" id="1.20.1250.20:FF:000026">
    <property type="entry name" value="MFS quinate transporter QutD"/>
    <property type="match status" value="1"/>
</dbReference>
<dbReference type="InterPro" id="IPR005828">
    <property type="entry name" value="MFS_sugar_transport-like"/>
</dbReference>
<evidence type="ECO:0000256" key="2">
    <source>
        <dbReference type="ARBA" id="ARBA00010992"/>
    </source>
</evidence>
<evidence type="ECO:0000256" key="8">
    <source>
        <dbReference type="SAM" id="Phobius"/>
    </source>
</evidence>
<name>A0AAI8Z487_9PEZI</name>
<dbReference type="EMBL" id="CAVMBE010000059">
    <property type="protein sequence ID" value="CAK4032173.1"/>
    <property type="molecule type" value="Genomic_DNA"/>
</dbReference>
<organism evidence="10 11">
    <name type="scientific">Lecanosticta acicola</name>
    <dbReference type="NCBI Taxonomy" id="111012"/>
    <lineage>
        <taxon>Eukaryota</taxon>
        <taxon>Fungi</taxon>
        <taxon>Dikarya</taxon>
        <taxon>Ascomycota</taxon>
        <taxon>Pezizomycotina</taxon>
        <taxon>Dothideomycetes</taxon>
        <taxon>Dothideomycetidae</taxon>
        <taxon>Mycosphaerellales</taxon>
        <taxon>Mycosphaerellaceae</taxon>
        <taxon>Lecanosticta</taxon>
    </lineage>
</organism>
<feature type="transmembrane region" description="Helical" evidence="8">
    <location>
        <begin position="301"/>
        <end position="318"/>
    </location>
</feature>
<dbReference type="AlphaFoldDB" id="A0AAI8Z487"/>
<evidence type="ECO:0000256" key="7">
    <source>
        <dbReference type="RuleBase" id="RU003346"/>
    </source>
</evidence>
<comment type="caution">
    <text evidence="10">The sequence shown here is derived from an EMBL/GenBank/DDBJ whole genome shotgun (WGS) entry which is preliminary data.</text>
</comment>
<evidence type="ECO:0000313" key="11">
    <source>
        <dbReference type="Proteomes" id="UP001296104"/>
    </source>
</evidence>
<dbReference type="GO" id="GO:0005351">
    <property type="term" value="F:carbohydrate:proton symporter activity"/>
    <property type="evidence" value="ECO:0007669"/>
    <property type="project" value="TreeGrafter"/>
</dbReference>
<dbReference type="PANTHER" id="PTHR48022">
    <property type="entry name" value="PLASTIDIC GLUCOSE TRANSPORTER 4"/>
    <property type="match status" value="1"/>
</dbReference>
<feature type="transmembrane region" description="Helical" evidence="8">
    <location>
        <begin position="410"/>
        <end position="429"/>
    </location>
</feature>
<feature type="transmembrane region" description="Helical" evidence="8">
    <location>
        <begin position="55"/>
        <end position="74"/>
    </location>
</feature>
<dbReference type="InterPro" id="IPR005829">
    <property type="entry name" value="Sugar_transporter_CS"/>
</dbReference>
<feature type="transmembrane region" description="Helical" evidence="8">
    <location>
        <begin position="107"/>
        <end position="128"/>
    </location>
</feature>
<keyword evidence="5 8" id="KW-1133">Transmembrane helix</keyword>
<evidence type="ECO:0000259" key="9">
    <source>
        <dbReference type="PROSITE" id="PS50850"/>
    </source>
</evidence>
<gene>
    <name evidence="10" type="ORF">LECACI_7A007331</name>
</gene>
<keyword evidence="6 8" id="KW-0472">Membrane</keyword>
<evidence type="ECO:0000256" key="6">
    <source>
        <dbReference type="ARBA" id="ARBA00023136"/>
    </source>
</evidence>
<feature type="transmembrane region" description="Helical" evidence="8">
    <location>
        <begin position="325"/>
        <end position="346"/>
    </location>
</feature>
<evidence type="ECO:0000256" key="1">
    <source>
        <dbReference type="ARBA" id="ARBA00004141"/>
    </source>
</evidence>
<feature type="transmembrane region" description="Helical" evidence="8">
    <location>
        <begin position="83"/>
        <end position="101"/>
    </location>
</feature>
<feature type="transmembrane region" description="Helical" evidence="8">
    <location>
        <begin position="140"/>
        <end position="161"/>
    </location>
</feature>
<comment type="similarity">
    <text evidence="2 7">Belongs to the major facilitator superfamily. Sugar transporter (TC 2.A.1.1) family.</text>
</comment>
<dbReference type="SUPFAM" id="SSF103473">
    <property type="entry name" value="MFS general substrate transporter"/>
    <property type="match status" value="1"/>
</dbReference>
<accession>A0AAI8Z487</accession>
<dbReference type="CDD" id="cd17356">
    <property type="entry name" value="MFS_HXT"/>
    <property type="match status" value="1"/>
</dbReference>
<evidence type="ECO:0000313" key="10">
    <source>
        <dbReference type="EMBL" id="CAK4032173.1"/>
    </source>
</evidence>
<keyword evidence="11" id="KW-1185">Reference proteome</keyword>
<dbReference type="PRINTS" id="PR00171">
    <property type="entry name" value="SUGRTRNSPORT"/>
</dbReference>
<dbReference type="InterPro" id="IPR003663">
    <property type="entry name" value="Sugar/inositol_transpt"/>
</dbReference>
<dbReference type="PROSITE" id="PS00217">
    <property type="entry name" value="SUGAR_TRANSPORT_2"/>
    <property type="match status" value="1"/>
</dbReference>
<dbReference type="InterPro" id="IPR050360">
    <property type="entry name" value="MFS_Sugar_Transporters"/>
</dbReference>
<evidence type="ECO:0000256" key="3">
    <source>
        <dbReference type="ARBA" id="ARBA00022448"/>
    </source>
</evidence>
<dbReference type="PROSITE" id="PS50850">
    <property type="entry name" value="MFS"/>
    <property type="match status" value="1"/>
</dbReference>
<dbReference type="PANTHER" id="PTHR48022:SF7">
    <property type="entry name" value="MAJOR FACILITATOR SUPERFAMILY (MFS) PROFILE DOMAIN-CONTAINING PROTEIN-RELATED"/>
    <property type="match status" value="1"/>
</dbReference>
<dbReference type="Pfam" id="PF00083">
    <property type="entry name" value="Sugar_tr"/>
    <property type="match status" value="1"/>
</dbReference>
<dbReference type="NCBIfam" id="TIGR00879">
    <property type="entry name" value="SP"/>
    <property type="match status" value="1"/>
</dbReference>
<keyword evidence="4 8" id="KW-0812">Transmembrane</keyword>
<keyword evidence="3 7" id="KW-0813">Transport</keyword>
<dbReference type="Gene3D" id="1.20.1250.20">
    <property type="entry name" value="MFS general substrate transporter like domains"/>
    <property type="match status" value="1"/>
</dbReference>
<dbReference type="GO" id="GO:0016020">
    <property type="term" value="C:membrane"/>
    <property type="evidence" value="ECO:0007669"/>
    <property type="project" value="UniProtKB-SubCell"/>
</dbReference>
<reference evidence="10" key="1">
    <citation type="submission" date="2023-11" db="EMBL/GenBank/DDBJ databases">
        <authorList>
            <person name="Alioto T."/>
            <person name="Alioto T."/>
            <person name="Gomez Garrido J."/>
        </authorList>
    </citation>
    <scope>NUCLEOTIDE SEQUENCE</scope>
</reference>
<feature type="transmembrane region" description="Helical" evidence="8">
    <location>
        <begin position="374"/>
        <end position="398"/>
    </location>
</feature>
<feature type="transmembrane region" description="Helical" evidence="8">
    <location>
        <begin position="441"/>
        <end position="460"/>
    </location>
</feature>
<feature type="transmembrane region" description="Helical" evidence="8">
    <location>
        <begin position="12"/>
        <end position="35"/>
    </location>
</feature>
<proteinExistence type="inferred from homology"/>
<dbReference type="InterPro" id="IPR020846">
    <property type="entry name" value="MFS_dom"/>
</dbReference>
<dbReference type="InterPro" id="IPR036259">
    <property type="entry name" value="MFS_trans_sf"/>
</dbReference>